<comment type="caution">
    <text evidence="1">The sequence shown here is derived from an EMBL/GenBank/DDBJ whole genome shotgun (WGS) entry which is preliminary data.</text>
</comment>
<dbReference type="EMBL" id="BAABJY010000002">
    <property type="protein sequence ID" value="GAA4864793.1"/>
    <property type="molecule type" value="Genomic_DNA"/>
</dbReference>
<dbReference type="Pfam" id="PF18950">
    <property type="entry name" value="DUF5694"/>
    <property type="match status" value="1"/>
</dbReference>
<name>A0ABP9E0Q9_9GAMM</name>
<organism evidence="1 2">
    <name type="scientific">Luteimonas vadosa</name>
    <dbReference type="NCBI Taxonomy" id="1165507"/>
    <lineage>
        <taxon>Bacteria</taxon>
        <taxon>Pseudomonadati</taxon>
        <taxon>Pseudomonadota</taxon>
        <taxon>Gammaproteobacteria</taxon>
        <taxon>Lysobacterales</taxon>
        <taxon>Lysobacteraceae</taxon>
        <taxon>Luteimonas</taxon>
    </lineage>
</organism>
<reference evidence="2" key="1">
    <citation type="journal article" date="2019" name="Int. J. Syst. Evol. Microbiol.">
        <title>The Global Catalogue of Microorganisms (GCM) 10K type strain sequencing project: providing services to taxonomists for standard genome sequencing and annotation.</title>
        <authorList>
            <consortium name="The Broad Institute Genomics Platform"/>
            <consortium name="The Broad Institute Genome Sequencing Center for Infectious Disease"/>
            <person name="Wu L."/>
            <person name="Ma J."/>
        </authorList>
    </citation>
    <scope>NUCLEOTIDE SEQUENCE [LARGE SCALE GENOMIC DNA]</scope>
    <source>
        <strain evidence="2">JCM 18392</strain>
    </source>
</reference>
<sequence length="285" mass="30766">MQRSHLPPPFPHSLATLASFQETMMKKILLVLLVSLTALAQASEPAQVMIVGTYHFSNPGQDIHNVEAADVSTPARQAEIARVVSALQGFAPTLVAVEWPRPQADERYARYLDGTLPPSDNEVVQLGFRLASAAGLERVHGIDVKGAFPFGPVHAWAEANGRGAELAGLQARAQAEIARFAALQAEHSIGTVLHAMNQPGAISESHALYAALLRFGDDDVQPGVELNAAWEQRNLAICARLLQALRPGSRAVAFFGHGHVYLLRRCVVEAPGVELVEAIDYLPRE</sequence>
<dbReference type="InterPro" id="IPR043749">
    <property type="entry name" value="DUF5694"/>
</dbReference>
<protein>
    <recommendedName>
        <fullName evidence="3">TraB/GumN family protein</fullName>
    </recommendedName>
</protein>
<gene>
    <name evidence="1" type="ORF">GCM10023332_16180</name>
</gene>
<proteinExistence type="predicted"/>
<evidence type="ECO:0008006" key="3">
    <source>
        <dbReference type="Google" id="ProtNLM"/>
    </source>
</evidence>
<accession>A0ABP9E0Q9</accession>
<evidence type="ECO:0000313" key="2">
    <source>
        <dbReference type="Proteomes" id="UP001501323"/>
    </source>
</evidence>
<dbReference type="Proteomes" id="UP001501323">
    <property type="component" value="Unassembled WGS sequence"/>
</dbReference>
<evidence type="ECO:0000313" key="1">
    <source>
        <dbReference type="EMBL" id="GAA4864793.1"/>
    </source>
</evidence>
<keyword evidence="2" id="KW-1185">Reference proteome</keyword>